<keyword evidence="4" id="KW-1185">Reference proteome</keyword>
<dbReference type="PANTHER" id="PTHR32026">
    <property type="entry name" value="METHYLTRANSFERASE-LIKE PROTEIN 24"/>
    <property type="match status" value="1"/>
</dbReference>
<dbReference type="PANTHER" id="PTHR32026:SF10">
    <property type="entry name" value="METHYLTRANSFERASE-LIKE PROTEIN 24-RELATED"/>
    <property type="match status" value="1"/>
</dbReference>
<dbReference type="InterPro" id="IPR026913">
    <property type="entry name" value="METTL24"/>
</dbReference>
<dbReference type="AlphaFoldDB" id="A0AAE0CF38"/>
<accession>A0AAE0CF38</accession>
<feature type="transmembrane region" description="Helical" evidence="1">
    <location>
        <begin position="12"/>
        <end position="31"/>
    </location>
</feature>
<protein>
    <recommendedName>
        <fullName evidence="2">Methyltransferase domain-containing protein</fullName>
    </recommendedName>
</protein>
<dbReference type="InterPro" id="IPR029044">
    <property type="entry name" value="Nucleotide-diphossugar_trans"/>
</dbReference>
<keyword evidence="1" id="KW-0472">Membrane</keyword>
<keyword evidence="1" id="KW-0812">Transmembrane</keyword>
<organism evidence="3 4">
    <name type="scientific">Cymbomonas tetramitiformis</name>
    <dbReference type="NCBI Taxonomy" id="36881"/>
    <lineage>
        <taxon>Eukaryota</taxon>
        <taxon>Viridiplantae</taxon>
        <taxon>Chlorophyta</taxon>
        <taxon>Pyramimonadophyceae</taxon>
        <taxon>Pyramimonadales</taxon>
        <taxon>Pyramimonadaceae</taxon>
        <taxon>Cymbomonas</taxon>
    </lineage>
</organism>
<dbReference type="EMBL" id="LGRX02024582">
    <property type="protein sequence ID" value="KAK3253888.1"/>
    <property type="molecule type" value="Genomic_DNA"/>
</dbReference>
<feature type="domain" description="Methyltransferase" evidence="2">
    <location>
        <begin position="490"/>
        <end position="673"/>
    </location>
</feature>
<dbReference type="Proteomes" id="UP001190700">
    <property type="component" value="Unassembled WGS sequence"/>
</dbReference>
<evidence type="ECO:0000256" key="1">
    <source>
        <dbReference type="SAM" id="Phobius"/>
    </source>
</evidence>
<comment type="caution">
    <text evidence="3">The sequence shown here is derived from an EMBL/GenBank/DDBJ whole genome shotgun (WGS) entry which is preliminary data.</text>
</comment>
<reference evidence="3 4" key="1">
    <citation type="journal article" date="2015" name="Genome Biol. Evol.">
        <title>Comparative Genomics of a Bacterivorous Green Alga Reveals Evolutionary Causalities and Consequences of Phago-Mixotrophic Mode of Nutrition.</title>
        <authorList>
            <person name="Burns J.A."/>
            <person name="Paasch A."/>
            <person name="Narechania A."/>
            <person name="Kim E."/>
        </authorList>
    </citation>
    <scope>NUCLEOTIDE SEQUENCE [LARGE SCALE GENOMIC DNA]</scope>
    <source>
        <strain evidence="3 4">PLY_AMNH</strain>
    </source>
</reference>
<dbReference type="SUPFAM" id="SSF53335">
    <property type="entry name" value="S-adenosyl-L-methionine-dependent methyltransferases"/>
    <property type="match status" value="1"/>
</dbReference>
<sequence length="1177" mass="131238">MSGFVGRSWERAALIRFLIYLVVLFVILEAGDGVDTAPLKVLVVVNGQLRGGLLPWRSLSRYVLKPYKADLALLGPPETEEAQHASYLHQRSKYVWKVDERDDWGEVLDGLSEDDRVRFGWRALCLNRQADPPPQFLGGVKPCYQNGSAAILLAYRYLALQKIEELQLVSVYDWFIYTRSDYVYLCPPQPLRMFPKNAMYVPSGQGYGGYTDRHALIPSGLLRLALNITSDLVLHWQYWYDLVDTHLKTQPGQQMNLEQLLKYYYDKVGVKVVTVGHTGFTVKLATDPTRWSSGEVNHKVANKHTLHFNNTLAFIFAGTREFFIGHRVSGKETANSATISNELVISGKETANSATISNQLVISGTTWYEYDGLDGVYYIAYSNPSVLHFDEVQSKEECATECAKKGATHCPGFVFFAIHPDNGDVSGRCFGTPTIEPLLGGGFWSNAPVVTAYLDHAQIASPPAIQASAQLSAEVSASLATLSELVLSSDPPYKCLHKVRVGTQADGGWFICADIKPKRDCVVYSVGIANDYSFDVEFGRRYGCKVYSFDPTISHPHKLSRDADVRFFQFGMAGVNNFGRGMPVVTIPYAMKLLGHRRIDVLKIDCEGCELSVLENMRKAAPQVLDHVEQVLVEFHLSTTLGMNSTESILLLATIFRWLSDRGFLLFHKSLNNGFLQDQHVYPDLLLSGFPPRTCCVELCFVSRRAVHRAQAGGALVSSVSPSADEGNYFGRDDWSKPLFKGLRLTEQAAGAIVDLGLQPGAAACRAACAQYELNRCRSFQWGADYPAVVSSDHQMKCLGRTDDTWAPVQANGYVSGIIPENFRTMWFYQETGLYSRRDEVQTDLVGYAHSTDIFWLQNRTQDAPITVEPSRKQPVAAYLIILSQQDLEMLLSTLQSMDAYLMGRMRAYPILIYTTQAWPSELYQAVKVAAGDLASQMRVTSLEETGNKPAVLFSKVVQMQAEAGMEYFMHLKPGSVFTSELGSTSDLFHWMEDHQVKFAYRSAGLSKLEPHRLRSTLDFLSQQASHLGFPSRAPRGSALRFISSVRHGSISRLPKIYTHFEIFDVKRFSESDIVDMTEAGEKAEIEDGILHYAVIELLLRNEEKHRFCQFGMHFGNILSIGTNSAFFLSKAIFSEIFGGKKNRVCGLGEGGVANMAFARPLLDSGQVGGRSLVVEK</sequence>
<keyword evidence="1" id="KW-1133">Transmembrane helix</keyword>
<dbReference type="Gene3D" id="3.90.550.10">
    <property type="entry name" value="Spore Coat Polysaccharide Biosynthesis Protein SpsA, Chain A"/>
    <property type="match status" value="1"/>
</dbReference>
<evidence type="ECO:0000313" key="4">
    <source>
        <dbReference type="Proteomes" id="UP001190700"/>
    </source>
</evidence>
<dbReference type="Pfam" id="PF13383">
    <property type="entry name" value="Methyltransf_22"/>
    <property type="match status" value="1"/>
</dbReference>
<dbReference type="InterPro" id="IPR025714">
    <property type="entry name" value="Methyltranfer_dom"/>
</dbReference>
<proteinExistence type="predicted"/>
<dbReference type="InterPro" id="IPR029063">
    <property type="entry name" value="SAM-dependent_MTases_sf"/>
</dbReference>
<name>A0AAE0CF38_9CHLO</name>
<evidence type="ECO:0000259" key="2">
    <source>
        <dbReference type="Pfam" id="PF13383"/>
    </source>
</evidence>
<gene>
    <name evidence="3" type="ORF">CYMTET_36879</name>
</gene>
<evidence type="ECO:0000313" key="3">
    <source>
        <dbReference type="EMBL" id="KAK3253888.1"/>
    </source>
</evidence>